<name>A0ABT4XQX9_9RHOB</name>
<dbReference type="PROSITE" id="PS50932">
    <property type="entry name" value="HTH_LACI_2"/>
    <property type="match status" value="1"/>
</dbReference>
<feature type="domain" description="HTH lacI-type" evidence="5">
    <location>
        <begin position="5"/>
        <end position="59"/>
    </location>
</feature>
<evidence type="ECO:0000256" key="2">
    <source>
        <dbReference type="ARBA" id="ARBA00023015"/>
    </source>
</evidence>
<dbReference type="CDD" id="cd06289">
    <property type="entry name" value="PBP1_MalI-like"/>
    <property type="match status" value="1"/>
</dbReference>
<dbReference type="PANTHER" id="PTHR30146:SF148">
    <property type="entry name" value="HTH-TYPE TRANSCRIPTIONAL REPRESSOR PURR-RELATED"/>
    <property type="match status" value="1"/>
</dbReference>
<keyword evidence="7" id="KW-1185">Reference proteome</keyword>
<proteinExistence type="predicted"/>
<evidence type="ECO:0000259" key="5">
    <source>
        <dbReference type="PROSITE" id="PS50932"/>
    </source>
</evidence>
<dbReference type="InterPro" id="IPR028082">
    <property type="entry name" value="Peripla_BP_I"/>
</dbReference>
<sequence>MSGKPTLGTVAKAAGVSVPTASQVLRGTGRISEETREKVLEAARRLHYVKDSRAASMRSGDNREIGFVINQLQNPFNAEVISGVVDLLETKGYLVSVVDTRDDLERQNRQLEAFIRHGRGGLLWVPALETEPNTIELLRTHRIPTVTFLRPLHRDFDHVGIRNAEATSNATAYLADLGHRHIAYFGGTDMTIVRAERISGYRQEMSKRGLGQGVVWDCDNTKLSGLDAMIALKQQHPDVTAIVCNGDMVALGASLGLTRLGLEPGVDVSIVGFDDIQDAAVATPPLTTMAIHPQKLGRKLARVLLDRIEEPAMPATVSEISAELVVRDTSGPVHN</sequence>
<comment type="caution">
    <text evidence="6">The sequence shown here is derived from an EMBL/GenBank/DDBJ whole genome shotgun (WGS) entry which is preliminary data.</text>
</comment>
<protein>
    <submittedName>
        <fullName evidence="6">LacI family DNA-binding transcriptional regulator</fullName>
    </submittedName>
</protein>
<dbReference type="InterPro" id="IPR010982">
    <property type="entry name" value="Lambda_DNA-bd_dom_sf"/>
</dbReference>
<keyword evidence="2" id="KW-0805">Transcription regulation</keyword>
<dbReference type="SUPFAM" id="SSF53822">
    <property type="entry name" value="Periplasmic binding protein-like I"/>
    <property type="match status" value="1"/>
</dbReference>
<keyword evidence="1" id="KW-0678">Repressor</keyword>
<evidence type="ECO:0000256" key="4">
    <source>
        <dbReference type="ARBA" id="ARBA00023163"/>
    </source>
</evidence>
<dbReference type="Proteomes" id="UP001210720">
    <property type="component" value="Unassembled WGS sequence"/>
</dbReference>
<dbReference type="RefSeq" id="WP_271431671.1">
    <property type="nucleotide sequence ID" value="NZ_JAQIOY010000002.1"/>
</dbReference>
<keyword evidence="4" id="KW-0804">Transcription</keyword>
<keyword evidence="3 6" id="KW-0238">DNA-binding</keyword>
<evidence type="ECO:0000313" key="6">
    <source>
        <dbReference type="EMBL" id="MDA7424310.1"/>
    </source>
</evidence>
<evidence type="ECO:0000313" key="7">
    <source>
        <dbReference type="Proteomes" id="UP001210720"/>
    </source>
</evidence>
<dbReference type="SMART" id="SM00354">
    <property type="entry name" value="HTH_LACI"/>
    <property type="match status" value="1"/>
</dbReference>
<dbReference type="EMBL" id="JAQIOY010000002">
    <property type="protein sequence ID" value="MDA7424310.1"/>
    <property type="molecule type" value="Genomic_DNA"/>
</dbReference>
<dbReference type="GO" id="GO:0003677">
    <property type="term" value="F:DNA binding"/>
    <property type="evidence" value="ECO:0007669"/>
    <property type="project" value="UniProtKB-KW"/>
</dbReference>
<dbReference type="Pfam" id="PF13377">
    <property type="entry name" value="Peripla_BP_3"/>
    <property type="match status" value="1"/>
</dbReference>
<evidence type="ECO:0000256" key="3">
    <source>
        <dbReference type="ARBA" id="ARBA00023125"/>
    </source>
</evidence>
<accession>A0ABT4XQX9</accession>
<dbReference type="InterPro" id="IPR000843">
    <property type="entry name" value="HTH_LacI"/>
</dbReference>
<dbReference type="CDD" id="cd01392">
    <property type="entry name" value="HTH_LacI"/>
    <property type="match status" value="1"/>
</dbReference>
<dbReference type="InterPro" id="IPR046335">
    <property type="entry name" value="LacI/GalR-like_sensor"/>
</dbReference>
<dbReference type="Gene3D" id="1.10.260.40">
    <property type="entry name" value="lambda repressor-like DNA-binding domains"/>
    <property type="match status" value="1"/>
</dbReference>
<dbReference type="Gene3D" id="3.40.50.2300">
    <property type="match status" value="2"/>
</dbReference>
<dbReference type="Pfam" id="PF00356">
    <property type="entry name" value="LacI"/>
    <property type="match status" value="1"/>
</dbReference>
<reference evidence="6 7" key="1">
    <citation type="submission" date="2023-01" db="EMBL/GenBank/DDBJ databases">
        <title>Thalassococcus onchidii sp. nov., isolated from a marine invertebrate from the South China Sea.</title>
        <authorList>
            <person name="Xu S."/>
            <person name="Liu Z."/>
            <person name="Xu Y."/>
        </authorList>
    </citation>
    <scope>NUCLEOTIDE SEQUENCE [LARGE SCALE GENOMIC DNA]</scope>
    <source>
        <strain evidence="6 7">KCTC 32084</strain>
    </source>
</reference>
<evidence type="ECO:0000256" key="1">
    <source>
        <dbReference type="ARBA" id="ARBA00022491"/>
    </source>
</evidence>
<organism evidence="6 7">
    <name type="scientific">Thalassococcus lentus</name>
    <dbReference type="NCBI Taxonomy" id="1210524"/>
    <lineage>
        <taxon>Bacteria</taxon>
        <taxon>Pseudomonadati</taxon>
        <taxon>Pseudomonadota</taxon>
        <taxon>Alphaproteobacteria</taxon>
        <taxon>Rhodobacterales</taxon>
        <taxon>Roseobacteraceae</taxon>
        <taxon>Thalassococcus</taxon>
    </lineage>
</organism>
<dbReference type="PANTHER" id="PTHR30146">
    <property type="entry name" value="LACI-RELATED TRANSCRIPTIONAL REPRESSOR"/>
    <property type="match status" value="1"/>
</dbReference>
<gene>
    <name evidence="6" type="ORF">PFY00_06195</name>
</gene>
<dbReference type="SUPFAM" id="SSF47413">
    <property type="entry name" value="lambda repressor-like DNA-binding domains"/>
    <property type="match status" value="1"/>
</dbReference>